<protein>
    <recommendedName>
        <fullName evidence="2">histidine kinase</fullName>
        <ecNumber evidence="2">2.7.13.3</ecNumber>
    </recommendedName>
</protein>
<keyword evidence="7" id="KW-0902">Two-component regulatory system</keyword>
<dbReference type="EC" id="2.7.13.3" evidence="2"/>
<comment type="caution">
    <text evidence="10">The sequence shown here is derived from an EMBL/GenBank/DDBJ whole genome shotgun (WGS) entry which is preliminary data.</text>
</comment>
<dbReference type="Pfam" id="PF02518">
    <property type="entry name" value="HATPase_c"/>
    <property type="match status" value="1"/>
</dbReference>
<keyword evidence="11" id="KW-1185">Reference proteome</keyword>
<dbReference type="SUPFAM" id="SSF55874">
    <property type="entry name" value="ATPase domain of HSP90 chaperone/DNA topoisomerase II/histidine kinase"/>
    <property type="match status" value="1"/>
</dbReference>
<dbReference type="PROSITE" id="PS50109">
    <property type="entry name" value="HIS_KIN"/>
    <property type="match status" value="1"/>
</dbReference>
<dbReference type="PRINTS" id="PR00344">
    <property type="entry name" value="BCTRLSENSOR"/>
</dbReference>
<feature type="transmembrane region" description="Helical" evidence="8">
    <location>
        <begin position="142"/>
        <end position="161"/>
    </location>
</feature>
<dbReference type="PANTHER" id="PTHR43065">
    <property type="entry name" value="SENSOR HISTIDINE KINASE"/>
    <property type="match status" value="1"/>
</dbReference>
<keyword evidence="3 10" id="KW-0808">Transferase</keyword>
<feature type="transmembrane region" description="Helical" evidence="8">
    <location>
        <begin position="7"/>
        <end position="23"/>
    </location>
</feature>
<feature type="domain" description="Histidine kinase" evidence="9">
    <location>
        <begin position="301"/>
        <end position="407"/>
    </location>
</feature>
<evidence type="ECO:0000256" key="8">
    <source>
        <dbReference type="SAM" id="Phobius"/>
    </source>
</evidence>
<keyword evidence="8" id="KW-0812">Transmembrane</keyword>
<keyword evidence="5 10" id="KW-0418">Kinase</keyword>
<feature type="transmembrane region" description="Helical" evidence="8">
    <location>
        <begin position="50"/>
        <end position="68"/>
    </location>
</feature>
<evidence type="ECO:0000256" key="4">
    <source>
        <dbReference type="ARBA" id="ARBA00022741"/>
    </source>
</evidence>
<accession>A0ABS4GA17</accession>
<evidence type="ECO:0000256" key="6">
    <source>
        <dbReference type="ARBA" id="ARBA00022840"/>
    </source>
</evidence>
<keyword evidence="8" id="KW-0472">Membrane</keyword>
<dbReference type="Gene3D" id="3.30.565.10">
    <property type="entry name" value="Histidine kinase-like ATPase, C-terminal domain"/>
    <property type="match status" value="1"/>
</dbReference>
<comment type="catalytic activity">
    <reaction evidence="1">
        <text>ATP + protein L-histidine = ADP + protein N-phospho-L-histidine.</text>
        <dbReference type="EC" id="2.7.13.3"/>
    </reaction>
</comment>
<keyword evidence="4" id="KW-0547">Nucleotide-binding</keyword>
<evidence type="ECO:0000256" key="2">
    <source>
        <dbReference type="ARBA" id="ARBA00012438"/>
    </source>
</evidence>
<organism evidence="10 11">
    <name type="scientific">Sedimentibacter acidaminivorans</name>
    <dbReference type="NCBI Taxonomy" id="913099"/>
    <lineage>
        <taxon>Bacteria</taxon>
        <taxon>Bacillati</taxon>
        <taxon>Bacillota</taxon>
        <taxon>Tissierellia</taxon>
        <taxon>Sedimentibacter</taxon>
    </lineage>
</organism>
<dbReference type="InterPro" id="IPR036890">
    <property type="entry name" value="HATPase_C_sf"/>
</dbReference>
<dbReference type="RefSeq" id="WP_209510271.1">
    <property type="nucleotide sequence ID" value="NZ_JAGGKS010000001.1"/>
</dbReference>
<gene>
    <name evidence="10" type="ORF">J2Z76_000369</name>
</gene>
<evidence type="ECO:0000256" key="7">
    <source>
        <dbReference type="ARBA" id="ARBA00023012"/>
    </source>
</evidence>
<dbReference type="InterPro" id="IPR003594">
    <property type="entry name" value="HATPase_dom"/>
</dbReference>
<evidence type="ECO:0000256" key="5">
    <source>
        <dbReference type="ARBA" id="ARBA00022777"/>
    </source>
</evidence>
<dbReference type="InterPro" id="IPR004358">
    <property type="entry name" value="Sig_transdc_His_kin-like_C"/>
</dbReference>
<feature type="transmembrane region" description="Helical" evidence="8">
    <location>
        <begin position="80"/>
        <end position="103"/>
    </location>
</feature>
<keyword evidence="8" id="KW-1133">Transmembrane helix</keyword>
<dbReference type="EMBL" id="JAGGKS010000001">
    <property type="protein sequence ID" value="MBP1924516.1"/>
    <property type="molecule type" value="Genomic_DNA"/>
</dbReference>
<keyword evidence="6" id="KW-0067">ATP-binding</keyword>
<dbReference type="SMART" id="SM00387">
    <property type="entry name" value="HATPase_c"/>
    <property type="match status" value="1"/>
</dbReference>
<sequence>MQIIKKYLITVIAITLIGELYFYPFDGSFRFSAGVVAFSLVIMLVDDFNIILLSIYTGLSVFALRFIIDLFSIKDEIIEIVLANFPSTIYYILFGILAVFFTVRKNKENPYLMIMTLFSIDVICNLVEAITRSNLNSYLFKFIIIIGLLRSISSCGIYILIENRNNIIRKKEHQKRYMQLNTLVSNIQAELFYLKKSTSDIESVMDKSYSLYKNNKNNASISENALDIARDVHEIKKDYYRVLGGFENFLNEFETNETMSFKDLSFIIEGNSKRYIKENNKDIKIVVTINDNIYIKKYYSLFTILNNLIINSIDAIKMSGSIKILQTTTENNILLYIIDDGGGIDPNVIPYIFNPGFTTKFDRKTGNSSTGIGLSHVKNIIDELDGEIKVESNTKKTEFTVVIPKASLLT</sequence>
<proteinExistence type="predicted"/>
<evidence type="ECO:0000313" key="11">
    <source>
        <dbReference type="Proteomes" id="UP001519342"/>
    </source>
</evidence>
<feature type="transmembrane region" description="Helical" evidence="8">
    <location>
        <begin position="110"/>
        <end position="130"/>
    </location>
</feature>
<dbReference type="CDD" id="cd00075">
    <property type="entry name" value="HATPase"/>
    <property type="match status" value="1"/>
</dbReference>
<evidence type="ECO:0000256" key="1">
    <source>
        <dbReference type="ARBA" id="ARBA00000085"/>
    </source>
</evidence>
<dbReference type="Proteomes" id="UP001519342">
    <property type="component" value="Unassembled WGS sequence"/>
</dbReference>
<evidence type="ECO:0000256" key="3">
    <source>
        <dbReference type="ARBA" id="ARBA00022679"/>
    </source>
</evidence>
<dbReference type="InterPro" id="IPR005467">
    <property type="entry name" value="His_kinase_dom"/>
</dbReference>
<name>A0ABS4GA17_9FIRM</name>
<dbReference type="GO" id="GO:0004673">
    <property type="term" value="F:protein histidine kinase activity"/>
    <property type="evidence" value="ECO:0007669"/>
    <property type="project" value="UniProtKB-EC"/>
</dbReference>
<reference evidence="10 11" key="1">
    <citation type="submission" date="2021-03" db="EMBL/GenBank/DDBJ databases">
        <title>Genomic Encyclopedia of Type Strains, Phase IV (KMG-IV): sequencing the most valuable type-strain genomes for metagenomic binning, comparative biology and taxonomic classification.</title>
        <authorList>
            <person name="Goeker M."/>
        </authorList>
    </citation>
    <scope>NUCLEOTIDE SEQUENCE [LARGE SCALE GENOMIC DNA]</scope>
    <source>
        <strain evidence="10 11">DSM 24004</strain>
    </source>
</reference>
<dbReference type="PANTHER" id="PTHR43065:SF46">
    <property type="entry name" value="C4-DICARBOXYLATE TRANSPORT SENSOR PROTEIN DCTB"/>
    <property type="match status" value="1"/>
</dbReference>
<evidence type="ECO:0000313" key="10">
    <source>
        <dbReference type="EMBL" id="MBP1924516.1"/>
    </source>
</evidence>
<evidence type="ECO:0000259" key="9">
    <source>
        <dbReference type="PROSITE" id="PS50109"/>
    </source>
</evidence>